<dbReference type="PROSITE" id="PS50928">
    <property type="entry name" value="ABC_TM1"/>
    <property type="match status" value="1"/>
</dbReference>
<evidence type="ECO:0000313" key="9">
    <source>
        <dbReference type="EMBL" id="CAB4365303.1"/>
    </source>
</evidence>
<protein>
    <submittedName>
        <fullName evidence="12">Unannotated protein</fullName>
    </submittedName>
</protein>
<proteinExistence type="predicted"/>
<dbReference type="GO" id="GO:0005886">
    <property type="term" value="C:plasma membrane"/>
    <property type="evidence" value="ECO:0007669"/>
    <property type="project" value="UniProtKB-SubCell"/>
</dbReference>
<evidence type="ECO:0000256" key="7">
    <source>
        <dbReference type="SAM" id="Phobius"/>
    </source>
</evidence>
<name>A0A6J7C3D7_9ZZZZ</name>
<dbReference type="InterPro" id="IPR035906">
    <property type="entry name" value="MetI-like_sf"/>
</dbReference>
<feature type="transmembrane region" description="Helical" evidence="7">
    <location>
        <begin position="92"/>
        <end position="113"/>
    </location>
</feature>
<evidence type="ECO:0000256" key="6">
    <source>
        <dbReference type="ARBA" id="ARBA00023136"/>
    </source>
</evidence>
<dbReference type="EMBL" id="CAESGF010000028">
    <property type="protein sequence ID" value="CAB4365303.1"/>
    <property type="molecule type" value="Genomic_DNA"/>
</dbReference>
<feature type="transmembrane region" description="Helical" evidence="7">
    <location>
        <begin position="216"/>
        <end position="238"/>
    </location>
</feature>
<keyword evidence="6 7" id="KW-0472">Membrane</keyword>
<dbReference type="EMBL" id="CAFBIY010000113">
    <property type="protein sequence ID" value="CAB4852160.1"/>
    <property type="molecule type" value="Genomic_DNA"/>
</dbReference>
<evidence type="ECO:0000256" key="1">
    <source>
        <dbReference type="ARBA" id="ARBA00004651"/>
    </source>
</evidence>
<feature type="transmembrane region" description="Helical" evidence="7">
    <location>
        <begin position="49"/>
        <end position="80"/>
    </location>
</feature>
<sequence>MNKRLLAPVVGILVFLGAWEVLVRAGHVRPFVLRAPSRIVRYLTQHPSGYASAAWVTIQHASIGTLIALLVALLFGSAMAASEFFEHAAQPVLTLLQVTPFVAYIASVVLWIGSGTKPALFIVALVCMPAFTFATVDGMRSADPATRELLASVDAARWEVLWRLRLPSALPSLFTTARYNVGLALIAAYLVEGGNFADEGLGSIGRRAASLNQGDALWSAIFAMALLGTISLVLLSLLQRVAMRWHVSQRRQLR</sequence>
<organism evidence="12">
    <name type="scientific">freshwater metagenome</name>
    <dbReference type="NCBI Taxonomy" id="449393"/>
    <lineage>
        <taxon>unclassified sequences</taxon>
        <taxon>metagenomes</taxon>
        <taxon>ecological metagenomes</taxon>
    </lineage>
</organism>
<dbReference type="PANTHER" id="PTHR30151:SF0">
    <property type="entry name" value="ABC TRANSPORTER PERMEASE PROTEIN MJ0413-RELATED"/>
    <property type="match status" value="1"/>
</dbReference>
<reference evidence="12" key="1">
    <citation type="submission" date="2020-05" db="EMBL/GenBank/DDBJ databases">
        <authorList>
            <person name="Chiriac C."/>
            <person name="Salcher M."/>
            <person name="Ghai R."/>
            <person name="Kavagutti S V."/>
        </authorList>
    </citation>
    <scope>NUCLEOTIDE SEQUENCE</scope>
</reference>
<keyword evidence="3" id="KW-1003">Cell membrane</keyword>
<evidence type="ECO:0000313" key="11">
    <source>
        <dbReference type="EMBL" id="CAB4831752.1"/>
    </source>
</evidence>
<dbReference type="AlphaFoldDB" id="A0A6J7C3D7"/>
<dbReference type="GO" id="GO:0055085">
    <property type="term" value="P:transmembrane transport"/>
    <property type="evidence" value="ECO:0007669"/>
    <property type="project" value="InterPro"/>
</dbReference>
<evidence type="ECO:0000256" key="2">
    <source>
        <dbReference type="ARBA" id="ARBA00022448"/>
    </source>
</evidence>
<dbReference type="CDD" id="cd06261">
    <property type="entry name" value="TM_PBP2"/>
    <property type="match status" value="1"/>
</dbReference>
<dbReference type="EMBL" id="CAFBOL010000061">
    <property type="protein sequence ID" value="CAB4999891.1"/>
    <property type="molecule type" value="Genomic_DNA"/>
</dbReference>
<feature type="transmembrane region" description="Helical" evidence="7">
    <location>
        <begin position="173"/>
        <end position="191"/>
    </location>
</feature>
<evidence type="ECO:0000256" key="5">
    <source>
        <dbReference type="ARBA" id="ARBA00022989"/>
    </source>
</evidence>
<dbReference type="EMBL" id="CAEZYF010000034">
    <property type="protein sequence ID" value="CAB4746908.1"/>
    <property type="molecule type" value="Genomic_DNA"/>
</dbReference>
<evidence type="ECO:0000313" key="13">
    <source>
        <dbReference type="EMBL" id="CAB4954295.1"/>
    </source>
</evidence>
<accession>A0A6J7C3D7</accession>
<evidence type="ECO:0000313" key="10">
    <source>
        <dbReference type="EMBL" id="CAB4746908.1"/>
    </source>
</evidence>
<keyword evidence="5 7" id="KW-1133">Transmembrane helix</keyword>
<feature type="domain" description="ABC transmembrane type-1" evidence="8">
    <location>
        <begin position="54"/>
        <end position="239"/>
    </location>
</feature>
<keyword evidence="4 7" id="KW-0812">Transmembrane</keyword>
<dbReference type="PANTHER" id="PTHR30151">
    <property type="entry name" value="ALKANE SULFONATE ABC TRANSPORTER-RELATED, MEMBRANE SUBUNIT"/>
    <property type="match status" value="1"/>
</dbReference>
<gene>
    <name evidence="10" type="ORF">UFOPK2656_03290</name>
    <name evidence="11" type="ORF">UFOPK3099_02164</name>
    <name evidence="12" type="ORF">UFOPK3267_01919</name>
    <name evidence="13" type="ORF">UFOPK3651_03063</name>
    <name evidence="14" type="ORF">UFOPK3931_02058</name>
    <name evidence="9" type="ORF">UFOPK4189_03048</name>
</gene>
<dbReference type="InterPro" id="IPR000515">
    <property type="entry name" value="MetI-like"/>
</dbReference>
<comment type="subcellular location">
    <subcellularLocation>
        <location evidence="1">Cell membrane</location>
        <topology evidence="1">Multi-pass membrane protein</topology>
    </subcellularLocation>
</comment>
<dbReference type="Pfam" id="PF00528">
    <property type="entry name" value="BPD_transp_1"/>
    <property type="match status" value="1"/>
</dbReference>
<dbReference type="SUPFAM" id="SSF161098">
    <property type="entry name" value="MetI-like"/>
    <property type="match status" value="1"/>
</dbReference>
<evidence type="ECO:0000313" key="14">
    <source>
        <dbReference type="EMBL" id="CAB4999891.1"/>
    </source>
</evidence>
<evidence type="ECO:0000256" key="4">
    <source>
        <dbReference type="ARBA" id="ARBA00022692"/>
    </source>
</evidence>
<dbReference type="EMBL" id="CAFAAV010000198">
    <property type="protein sequence ID" value="CAB4831752.1"/>
    <property type="molecule type" value="Genomic_DNA"/>
</dbReference>
<dbReference type="Gene3D" id="1.10.3720.10">
    <property type="entry name" value="MetI-like"/>
    <property type="match status" value="1"/>
</dbReference>
<evidence type="ECO:0000313" key="12">
    <source>
        <dbReference type="EMBL" id="CAB4852160.1"/>
    </source>
</evidence>
<dbReference type="EMBL" id="CAFBMT010000028">
    <property type="protein sequence ID" value="CAB4954295.1"/>
    <property type="molecule type" value="Genomic_DNA"/>
</dbReference>
<evidence type="ECO:0000259" key="8">
    <source>
        <dbReference type="PROSITE" id="PS50928"/>
    </source>
</evidence>
<keyword evidence="2" id="KW-0813">Transport</keyword>
<feature type="transmembrane region" description="Helical" evidence="7">
    <location>
        <begin position="119"/>
        <end position="139"/>
    </location>
</feature>
<evidence type="ECO:0000256" key="3">
    <source>
        <dbReference type="ARBA" id="ARBA00022475"/>
    </source>
</evidence>